<dbReference type="InterPro" id="IPR000719">
    <property type="entry name" value="Prot_kinase_dom"/>
</dbReference>
<dbReference type="STRING" id="121845.A0A1S4EG15"/>
<proteinExistence type="predicted"/>
<feature type="compositionally biased region" description="Acidic residues" evidence="2">
    <location>
        <begin position="310"/>
        <end position="321"/>
    </location>
</feature>
<feature type="compositionally biased region" description="Acidic residues" evidence="2">
    <location>
        <begin position="354"/>
        <end position="363"/>
    </location>
</feature>
<evidence type="ECO:0000259" key="3">
    <source>
        <dbReference type="PROSITE" id="PS50011"/>
    </source>
</evidence>
<evidence type="ECO:0000256" key="2">
    <source>
        <dbReference type="SAM" id="MobiDB-lite"/>
    </source>
</evidence>
<feature type="region of interest" description="Disordered" evidence="2">
    <location>
        <begin position="310"/>
        <end position="387"/>
    </location>
</feature>
<evidence type="ECO:0000313" key="5">
    <source>
        <dbReference type="RefSeq" id="XP_017301113.2"/>
    </source>
</evidence>
<dbReference type="AlphaFoldDB" id="A0A1S4EG15"/>
<reference evidence="5" key="1">
    <citation type="submission" date="2025-08" db="UniProtKB">
        <authorList>
            <consortium name="RefSeq"/>
        </authorList>
    </citation>
    <scope>IDENTIFICATION</scope>
</reference>
<dbReference type="KEGG" id="dci:108252842"/>
<protein>
    <recommendedName>
        <fullName evidence="1">non-specific serine/threonine protein kinase</fullName>
        <ecNumber evidence="1">2.7.11.1</ecNumber>
    </recommendedName>
</protein>
<dbReference type="RefSeq" id="XP_017301113.2">
    <property type="nucleotide sequence ID" value="XM_017445624.2"/>
</dbReference>
<name>A0A1S4EG15_DIACI</name>
<keyword evidence="4" id="KW-1185">Reference proteome</keyword>
<dbReference type="SUPFAM" id="SSF56112">
    <property type="entry name" value="Protein kinase-like (PK-like)"/>
    <property type="match status" value="1"/>
</dbReference>
<dbReference type="InterPro" id="IPR050235">
    <property type="entry name" value="CK1_Ser-Thr_kinase"/>
</dbReference>
<dbReference type="InterPro" id="IPR011009">
    <property type="entry name" value="Kinase-like_dom_sf"/>
</dbReference>
<feature type="region of interest" description="Disordered" evidence="2">
    <location>
        <begin position="19"/>
        <end position="64"/>
    </location>
</feature>
<organism evidence="4 5">
    <name type="scientific">Diaphorina citri</name>
    <name type="common">Asian citrus psyllid</name>
    <dbReference type="NCBI Taxonomy" id="121845"/>
    <lineage>
        <taxon>Eukaryota</taxon>
        <taxon>Metazoa</taxon>
        <taxon>Ecdysozoa</taxon>
        <taxon>Arthropoda</taxon>
        <taxon>Hexapoda</taxon>
        <taxon>Insecta</taxon>
        <taxon>Pterygota</taxon>
        <taxon>Neoptera</taxon>
        <taxon>Paraneoptera</taxon>
        <taxon>Hemiptera</taxon>
        <taxon>Sternorrhyncha</taxon>
        <taxon>Psylloidea</taxon>
        <taxon>Psyllidae</taxon>
        <taxon>Diaphorininae</taxon>
        <taxon>Diaphorina</taxon>
    </lineage>
</organism>
<feature type="compositionally biased region" description="Basic and acidic residues" evidence="2">
    <location>
        <begin position="364"/>
        <end position="374"/>
    </location>
</feature>
<dbReference type="PROSITE" id="PS00108">
    <property type="entry name" value="PROTEIN_KINASE_ST"/>
    <property type="match status" value="1"/>
</dbReference>
<feature type="domain" description="Protein kinase" evidence="3">
    <location>
        <begin position="1"/>
        <end position="268"/>
    </location>
</feature>
<dbReference type="GO" id="GO:0004674">
    <property type="term" value="F:protein serine/threonine kinase activity"/>
    <property type="evidence" value="ECO:0007669"/>
    <property type="project" value="UniProtKB-EC"/>
</dbReference>
<dbReference type="Proteomes" id="UP000079169">
    <property type="component" value="Unplaced"/>
</dbReference>
<dbReference type="Gene3D" id="1.10.510.10">
    <property type="entry name" value="Transferase(Phosphotransferase) domain 1"/>
    <property type="match status" value="1"/>
</dbReference>
<dbReference type="PROSITE" id="PS50011">
    <property type="entry name" value="PROTEIN_KINASE_DOM"/>
    <property type="match status" value="1"/>
</dbReference>
<dbReference type="PaxDb" id="121845-A0A1S4EG15"/>
<dbReference type="Pfam" id="PF00069">
    <property type="entry name" value="Pkinase"/>
    <property type="match status" value="1"/>
</dbReference>
<sequence length="387" mass="44030">MCQEPISVVQWLARWTEKKKRKNAKEKETKPVVRPLSIIPEPDEVEEAEPQPTPRVPSPVAHPTAQPIAHSLDETFDVPTPAMIEVMSKRNDKKSAVKISLLLDSLEYIHHCGYVHADLKPANVLLGVDSSQAIVNIVDFGLASRYKDTDDNHKAHIVEKKSAHNGTLIYTSLVAHRGAKTTSRICDIEILAYNLLHLNTGSLPWTAYEQQPEKVLAMKEELLKDPAKFFTTHYKEPVPDVFVEMFKYIASTKFEVAPDYDKLKQMFVKALQKNGLKMDGKLNFEEKKVNGTATRREEQWKLGNHIVVTQDEDEEEEEGGEEVAPNGDVHIEEEALRYVNTTKRRVRGKPVDKVEEEEAEGEDEKQAEPKEKKLPTYQPTTELYPLF</sequence>
<dbReference type="PANTHER" id="PTHR11909">
    <property type="entry name" value="CASEIN KINASE-RELATED"/>
    <property type="match status" value="1"/>
</dbReference>
<accession>A0A1S4EG15</accession>
<dbReference type="EC" id="2.7.11.1" evidence="1"/>
<dbReference type="GO" id="GO:0005524">
    <property type="term" value="F:ATP binding"/>
    <property type="evidence" value="ECO:0007669"/>
    <property type="project" value="InterPro"/>
</dbReference>
<dbReference type="GeneID" id="108252842"/>
<evidence type="ECO:0000313" key="4">
    <source>
        <dbReference type="Proteomes" id="UP000079169"/>
    </source>
</evidence>
<gene>
    <name evidence="5" type="primary">LOC108252842</name>
</gene>
<evidence type="ECO:0000256" key="1">
    <source>
        <dbReference type="ARBA" id="ARBA00012513"/>
    </source>
</evidence>
<dbReference type="InterPro" id="IPR008271">
    <property type="entry name" value="Ser/Thr_kinase_AS"/>
</dbReference>